<dbReference type="InterPro" id="IPR016913">
    <property type="entry name" value="UCP029215"/>
</dbReference>
<evidence type="ECO:0008006" key="3">
    <source>
        <dbReference type="Google" id="ProtNLM"/>
    </source>
</evidence>
<protein>
    <recommendedName>
        <fullName evidence="3">DUF2213 domain-containing protein</fullName>
    </recommendedName>
</protein>
<dbReference type="Pfam" id="PF09979">
    <property type="entry name" value="DUF2213"/>
    <property type="match status" value="1"/>
</dbReference>
<comment type="caution">
    <text evidence="1">The sequence shown here is derived from an EMBL/GenBank/DDBJ whole genome shotgun (WGS) entry which is preliminary data.</text>
</comment>
<dbReference type="EMBL" id="QGLT01000004">
    <property type="protein sequence ID" value="PXY99854.1"/>
    <property type="molecule type" value="Genomic_DNA"/>
</dbReference>
<evidence type="ECO:0000313" key="2">
    <source>
        <dbReference type="Proteomes" id="UP000247565"/>
    </source>
</evidence>
<dbReference type="AlphaFoldDB" id="A0A318N0N8"/>
<dbReference type="Proteomes" id="UP000247565">
    <property type="component" value="Unassembled WGS sequence"/>
</dbReference>
<sequence>MGNLWNRTLTFDAKTMRFEDWNGHLRVKKTNLTKANICEYYGFEIKNHMKYGLEPERKYRFLRSPDALKKAVFSFKERPILYVHKAADADQLDNSKVIGTTGSDPSFSYPYIQASITIWDGDYIQAIKNNTQAELSASYAFTPVMETGMFENEPYDGIMTDINVDHIALVEQGRAGHDVRVADERLNIQMSKLNNLGQKLALVLADFLNQSKSDRANYTQITDAVASVSGARRKYIGKLLRAVLSDCSMAKDCKDGQQAEKIVGLVHKVLSENDQNAPVNDDDSIDTISTSDDDMNASGGFDVEDSLIKKTGLKPQAYDAVSLERLIERRIMTKAKQAQEARILVKPLVGEWAGTEDSGEVILRTVLSEVTGKNPPENMGYDQLKYTVDMMLAHKQQIRANDAGYIRSKEQHRFGVTRLRSI</sequence>
<reference evidence="1 2" key="1">
    <citation type="submission" date="2018-05" db="EMBL/GenBank/DDBJ databases">
        <title>Reference genomes for bee gut microbiota database.</title>
        <authorList>
            <person name="Ellegaard K.M."/>
        </authorList>
    </citation>
    <scope>NUCLEOTIDE SEQUENCE [LARGE SCALE GENOMIC DNA]</scope>
    <source>
        <strain evidence="1 2">ESL0284</strain>
    </source>
</reference>
<proteinExistence type="predicted"/>
<gene>
    <name evidence="1" type="ORF">DK869_07945</name>
</gene>
<evidence type="ECO:0000313" key="1">
    <source>
        <dbReference type="EMBL" id="PXY99854.1"/>
    </source>
</evidence>
<dbReference type="OrthoDB" id="7549700at2"/>
<dbReference type="RefSeq" id="WP_110439474.1">
    <property type="nucleotide sequence ID" value="NZ_CP046393.1"/>
</dbReference>
<name>A0A318N0N8_9PROT</name>
<keyword evidence="2" id="KW-1185">Reference proteome</keyword>
<organism evidence="1 2">
    <name type="scientific">Commensalibacter melissae</name>
    <dbReference type="NCBI Taxonomy" id="2070537"/>
    <lineage>
        <taxon>Bacteria</taxon>
        <taxon>Pseudomonadati</taxon>
        <taxon>Pseudomonadota</taxon>
        <taxon>Alphaproteobacteria</taxon>
        <taxon>Acetobacterales</taxon>
        <taxon>Acetobacteraceae</taxon>
    </lineage>
</organism>
<accession>A0A318N0N8</accession>